<dbReference type="Gene3D" id="3.30.420.10">
    <property type="entry name" value="Ribonuclease H-like superfamily/Ribonuclease H"/>
    <property type="match status" value="1"/>
</dbReference>
<evidence type="ECO:0000259" key="1">
    <source>
        <dbReference type="PROSITE" id="PS50994"/>
    </source>
</evidence>
<dbReference type="PROSITE" id="PS50994">
    <property type="entry name" value="INTEGRASE"/>
    <property type="match status" value="1"/>
</dbReference>
<gene>
    <name evidence="2" type="ORF">Glove_557g10</name>
</gene>
<dbReference type="InterPro" id="IPR012337">
    <property type="entry name" value="RNaseH-like_sf"/>
</dbReference>
<dbReference type="GO" id="GO:0015074">
    <property type="term" value="P:DNA integration"/>
    <property type="evidence" value="ECO:0007669"/>
    <property type="project" value="InterPro"/>
</dbReference>
<feature type="domain" description="Integrase catalytic" evidence="1">
    <location>
        <begin position="1"/>
        <end position="189"/>
    </location>
</feature>
<name>A0A397GER2_9GLOM</name>
<evidence type="ECO:0000313" key="3">
    <source>
        <dbReference type="Proteomes" id="UP000266861"/>
    </source>
</evidence>
<evidence type="ECO:0000313" key="2">
    <source>
        <dbReference type="EMBL" id="RHZ48158.1"/>
    </source>
</evidence>
<protein>
    <recommendedName>
        <fullName evidence="1">Integrase catalytic domain-containing protein</fullName>
    </recommendedName>
</protein>
<proteinExistence type="predicted"/>
<dbReference type="Proteomes" id="UP000266861">
    <property type="component" value="Unassembled WGS sequence"/>
</dbReference>
<dbReference type="GO" id="GO:0003676">
    <property type="term" value="F:nucleic acid binding"/>
    <property type="evidence" value="ECO:0007669"/>
    <property type="project" value="InterPro"/>
</dbReference>
<dbReference type="InterPro" id="IPR036397">
    <property type="entry name" value="RNaseH_sf"/>
</dbReference>
<organism evidence="2 3">
    <name type="scientific">Diversispora epigaea</name>
    <dbReference type="NCBI Taxonomy" id="1348612"/>
    <lineage>
        <taxon>Eukaryota</taxon>
        <taxon>Fungi</taxon>
        <taxon>Fungi incertae sedis</taxon>
        <taxon>Mucoromycota</taxon>
        <taxon>Glomeromycotina</taxon>
        <taxon>Glomeromycetes</taxon>
        <taxon>Diversisporales</taxon>
        <taxon>Diversisporaceae</taxon>
        <taxon>Diversispora</taxon>
    </lineage>
</organism>
<dbReference type="AlphaFoldDB" id="A0A397GER2"/>
<dbReference type="EMBL" id="PQFF01000474">
    <property type="protein sequence ID" value="RHZ48158.1"/>
    <property type="molecule type" value="Genomic_DNA"/>
</dbReference>
<reference evidence="2 3" key="1">
    <citation type="submission" date="2018-08" db="EMBL/GenBank/DDBJ databases">
        <title>Genome and evolution of the arbuscular mycorrhizal fungus Diversispora epigaea (formerly Glomus versiforme) and its bacterial endosymbionts.</title>
        <authorList>
            <person name="Sun X."/>
            <person name="Fei Z."/>
            <person name="Harrison M."/>
        </authorList>
    </citation>
    <scope>NUCLEOTIDE SEQUENCE [LARGE SCALE GENOMIC DNA]</scope>
    <source>
        <strain evidence="2 3">IT104</strain>
    </source>
</reference>
<keyword evidence="3" id="KW-1185">Reference proteome</keyword>
<dbReference type="OrthoDB" id="2404260at2759"/>
<dbReference type="GO" id="GO:0005634">
    <property type="term" value="C:nucleus"/>
    <property type="evidence" value="ECO:0007669"/>
    <property type="project" value="UniProtKB-ARBA"/>
</dbReference>
<comment type="caution">
    <text evidence="2">The sequence shown here is derived from an EMBL/GenBank/DDBJ whole genome shotgun (WGS) entry which is preliminary data.</text>
</comment>
<accession>A0A397GER2</accession>
<dbReference type="SUPFAM" id="SSF53098">
    <property type="entry name" value="Ribonuclease H-like"/>
    <property type="match status" value="1"/>
</dbReference>
<sequence>MCEPVIYIDSQKACELDISIDLQKIYYHSSGYQRTSKKLYDVSYNAGGVIKDVATRFRKSCALTNKSSTSLAKMFKAIYEDSSNHLIWPKVLIVDKDTEYLGECRDLLLSHGIKIIQAKSKRSTSIAERDHQEFEKHAYIRQDVVDFLLPLSKRCQSWVKGLRLNDDIYNDTYIRLIRMSPNEAVKRALKGEKIIADPAVKHRRPIGFNEPRLTYIDSVLYLLEPGELEFGRRRITDMNWSPKVYHIKESRVQKINRYYTGL</sequence>
<dbReference type="InterPro" id="IPR001584">
    <property type="entry name" value="Integrase_cat-core"/>
</dbReference>